<organism evidence="4 5">
    <name type="scientific">Flavobacterium sediminis</name>
    <dbReference type="NCBI Taxonomy" id="2201181"/>
    <lineage>
        <taxon>Bacteria</taxon>
        <taxon>Pseudomonadati</taxon>
        <taxon>Bacteroidota</taxon>
        <taxon>Flavobacteriia</taxon>
        <taxon>Flavobacteriales</taxon>
        <taxon>Flavobacteriaceae</taxon>
        <taxon>Flavobacterium</taxon>
    </lineage>
</organism>
<evidence type="ECO:0000256" key="1">
    <source>
        <dbReference type="SAM" id="Coils"/>
    </source>
</evidence>
<dbReference type="PANTHER" id="PTHR34220">
    <property type="entry name" value="SENSOR HISTIDINE KINASE YPDA"/>
    <property type="match status" value="1"/>
</dbReference>
<evidence type="ECO:0000313" key="4">
    <source>
        <dbReference type="EMBL" id="AWM14379.1"/>
    </source>
</evidence>
<keyword evidence="4" id="KW-0418">Kinase</keyword>
<name>A0A2U8QWF6_9FLAO</name>
<dbReference type="Proteomes" id="UP000245429">
    <property type="component" value="Chromosome"/>
</dbReference>
<keyword evidence="1" id="KW-0175">Coiled coil</keyword>
<dbReference type="GO" id="GO:0000155">
    <property type="term" value="F:phosphorelay sensor kinase activity"/>
    <property type="evidence" value="ECO:0007669"/>
    <property type="project" value="InterPro"/>
</dbReference>
<dbReference type="GO" id="GO:0016020">
    <property type="term" value="C:membrane"/>
    <property type="evidence" value="ECO:0007669"/>
    <property type="project" value="InterPro"/>
</dbReference>
<keyword evidence="5" id="KW-1185">Reference proteome</keyword>
<gene>
    <name evidence="4" type="ORF">DI487_11280</name>
</gene>
<reference evidence="4 5" key="1">
    <citation type="submission" date="2018-05" db="EMBL/GenBank/DDBJ databases">
        <title>Flavobacterium sp. MEBiC07310.</title>
        <authorList>
            <person name="Baek K."/>
        </authorList>
    </citation>
    <scope>NUCLEOTIDE SEQUENCE [LARGE SCALE GENOMIC DNA]</scope>
    <source>
        <strain evidence="4 5">MEBiC07310</strain>
    </source>
</reference>
<evidence type="ECO:0000256" key="2">
    <source>
        <dbReference type="SAM" id="Phobius"/>
    </source>
</evidence>
<proteinExistence type="predicted"/>
<keyword evidence="2" id="KW-0472">Membrane</keyword>
<evidence type="ECO:0000313" key="5">
    <source>
        <dbReference type="Proteomes" id="UP000245429"/>
    </source>
</evidence>
<dbReference type="AlphaFoldDB" id="A0A2U8QWF6"/>
<accession>A0A2U8QWF6</accession>
<sequence length="336" mass="39553">MKMKWSALNKGILISFVISALATAPRFIRLNKDDLQYLFNHFMYLFVLTLMYWILSQAFVYKKKKVILYTAIFLLLSGLISIFYQLILEAFFGDFRILYSDFPLIRDLNEKKQLLMLFFRGILFSAIIYFIVFYLNLLYEKQHALTEIEQLKKEKLEAQLDSLKQQISPHFLFNSLSTLRTMVTDESSKVYINKLSNVYRYLLSLSDSNLTSLKEELDFIESYLHIVKERFEEAIEVSVNISAEALQLQVPPLVLQLLIENAIKHNVISFEDPLKIEIFDKEKMLFVRNNYQPKSSVEKSTGKGLQNIKKRYEYLSEQEIEIAVKDDYFTVKLPLL</sequence>
<dbReference type="OrthoDB" id="9809908at2"/>
<evidence type="ECO:0000259" key="3">
    <source>
        <dbReference type="Pfam" id="PF06580"/>
    </source>
</evidence>
<dbReference type="InterPro" id="IPR050640">
    <property type="entry name" value="Bact_2-comp_sensor_kinase"/>
</dbReference>
<feature type="transmembrane region" description="Helical" evidence="2">
    <location>
        <begin position="38"/>
        <end position="55"/>
    </location>
</feature>
<keyword evidence="2" id="KW-0812">Transmembrane</keyword>
<keyword evidence="4" id="KW-0808">Transferase</keyword>
<feature type="coiled-coil region" evidence="1">
    <location>
        <begin position="134"/>
        <end position="166"/>
    </location>
</feature>
<dbReference type="InterPro" id="IPR010559">
    <property type="entry name" value="Sig_transdc_His_kin_internal"/>
</dbReference>
<feature type="domain" description="Signal transduction histidine kinase internal region" evidence="3">
    <location>
        <begin position="158"/>
        <end position="234"/>
    </location>
</feature>
<dbReference type="KEGG" id="fse:DI487_11280"/>
<dbReference type="PANTHER" id="PTHR34220:SF7">
    <property type="entry name" value="SENSOR HISTIDINE KINASE YPDA"/>
    <property type="match status" value="1"/>
</dbReference>
<feature type="transmembrane region" description="Helical" evidence="2">
    <location>
        <begin position="113"/>
        <end position="135"/>
    </location>
</feature>
<dbReference type="Pfam" id="PF06580">
    <property type="entry name" value="His_kinase"/>
    <property type="match status" value="1"/>
</dbReference>
<keyword evidence="2" id="KW-1133">Transmembrane helix</keyword>
<dbReference type="EMBL" id="CP029463">
    <property type="protein sequence ID" value="AWM14379.1"/>
    <property type="molecule type" value="Genomic_DNA"/>
</dbReference>
<feature type="transmembrane region" description="Helical" evidence="2">
    <location>
        <begin position="67"/>
        <end position="93"/>
    </location>
</feature>
<protein>
    <submittedName>
        <fullName evidence="4">Sensor histidine kinase</fullName>
    </submittedName>
</protein>